<dbReference type="PANTHER" id="PTHR34975:SF2">
    <property type="entry name" value="SPORE GERMINATION PROTEIN A2"/>
    <property type="match status" value="1"/>
</dbReference>
<name>A0ABW0TMV9_9BACL</name>
<evidence type="ECO:0000256" key="4">
    <source>
        <dbReference type="ARBA" id="ARBA00022544"/>
    </source>
</evidence>
<evidence type="ECO:0000256" key="3">
    <source>
        <dbReference type="ARBA" id="ARBA00022448"/>
    </source>
</evidence>
<comment type="caution">
    <text evidence="9">The sequence shown here is derived from an EMBL/GenBank/DDBJ whole genome shotgun (WGS) entry which is preliminary data.</text>
</comment>
<keyword evidence="5 8" id="KW-0812">Transmembrane</keyword>
<dbReference type="Pfam" id="PF03845">
    <property type="entry name" value="Spore_permease"/>
    <property type="match status" value="1"/>
</dbReference>
<keyword evidence="3" id="KW-0813">Transport</keyword>
<evidence type="ECO:0000256" key="2">
    <source>
        <dbReference type="ARBA" id="ARBA00007998"/>
    </source>
</evidence>
<evidence type="ECO:0000256" key="1">
    <source>
        <dbReference type="ARBA" id="ARBA00004141"/>
    </source>
</evidence>
<comment type="subcellular location">
    <subcellularLocation>
        <location evidence="1">Membrane</location>
        <topology evidence="1">Multi-pass membrane protein</topology>
    </subcellularLocation>
</comment>
<dbReference type="RefSeq" id="WP_381437485.1">
    <property type="nucleotide sequence ID" value="NZ_JBHSNO010000008.1"/>
</dbReference>
<feature type="transmembrane region" description="Helical" evidence="8">
    <location>
        <begin position="12"/>
        <end position="34"/>
    </location>
</feature>
<evidence type="ECO:0000313" key="10">
    <source>
        <dbReference type="Proteomes" id="UP001596109"/>
    </source>
</evidence>
<accession>A0ABW0TMV9</accession>
<evidence type="ECO:0000256" key="7">
    <source>
        <dbReference type="ARBA" id="ARBA00023136"/>
    </source>
</evidence>
<evidence type="ECO:0000256" key="8">
    <source>
        <dbReference type="SAM" id="Phobius"/>
    </source>
</evidence>
<evidence type="ECO:0000256" key="6">
    <source>
        <dbReference type="ARBA" id="ARBA00022989"/>
    </source>
</evidence>
<dbReference type="NCBIfam" id="TIGR00912">
    <property type="entry name" value="2A0309"/>
    <property type="match status" value="1"/>
</dbReference>
<keyword evidence="4" id="KW-0309">Germination</keyword>
<dbReference type="Proteomes" id="UP001596109">
    <property type="component" value="Unassembled WGS sequence"/>
</dbReference>
<dbReference type="PANTHER" id="PTHR34975">
    <property type="entry name" value="SPORE GERMINATION PROTEIN A2"/>
    <property type="match status" value="1"/>
</dbReference>
<feature type="transmembrane region" description="Helical" evidence="8">
    <location>
        <begin position="304"/>
        <end position="322"/>
    </location>
</feature>
<keyword evidence="7 8" id="KW-0472">Membrane</keyword>
<dbReference type="InterPro" id="IPR004761">
    <property type="entry name" value="Spore_GerAB"/>
</dbReference>
<evidence type="ECO:0000313" key="9">
    <source>
        <dbReference type="EMBL" id="MFC5590682.1"/>
    </source>
</evidence>
<keyword evidence="6 8" id="KW-1133">Transmembrane helix</keyword>
<comment type="similarity">
    <text evidence="2">Belongs to the amino acid-polyamine-organocation (APC) superfamily. Spore germination protein (SGP) (TC 2.A.3.9) family.</text>
</comment>
<evidence type="ECO:0000256" key="5">
    <source>
        <dbReference type="ARBA" id="ARBA00022692"/>
    </source>
</evidence>
<proteinExistence type="inferred from homology"/>
<gene>
    <name evidence="9" type="ORF">ACFPRA_17390</name>
</gene>
<dbReference type="Gene3D" id="1.20.1740.10">
    <property type="entry name" value="Amino acid/polyamine transporter I"/>
    <property type="match status" value="1"/>
</dbReference>
<feature type="transmembrane region" description="Helical" evidence="8">
    <location>
        <begin position="80"/>
        <end position="101"/>
    </location>
</feature>
<feature type="transmembrane region" description="Helical" evidence="8">
    <location>
        <begin position="218"/>
        <end position="241"/>
    </location>
</feature>
<keyword evidence="10" id="KW-1185">Reference proteome</keyword>
<protein>
    <submittedName>
        <fullName evidence="9">Endospore germination permease</fullName>
    </submittedName>
</protein>
<feature type="transmembrane region" description="Helical" evidence="8">
    <location>
        <begin position="186"/>
        <end position="206"/>
    </location>
</feature>
<dbReference type="EMBL" id="JBHSNO010000008">
    <property type="protein sequence ID" value="MFC5590682.1"/>
    <property type="molecule type" value="Genomic_DNA"/>
</dbReference>
<organism evidence="9 10">
    <name type="scientific">Sporosarcina soli</name>
    <dbReference type="NCBI Taxonomy" id="334736"/>
    <lineage>
        <taxon>Bacteria</taxon>
        <taxon>Bacillati</taxon>
        <taxon>Bacillota</taxon>
        <taxon>Bacilli</taxon>
        <taxon>Bacillales</taxon>
        <taxon>Caryophanaceae</taxon>
        <taxon>Sporosarcina</taxon>
    </lineage>
</organism>
<feature type="transmembrane region" description="Helical" evidence="8">
    <location>
        <begin position="40"/>
        <end position="60"/>
    </location>
</feature>
<sequence length="370" mass="41518">MEKGKISALQMAMLLYLTIVATGIIGLPAITAKYAGNDLWISPIIASLAGFLIVFIAITLHKLYPGKTVMQYSEDIMGRIPGKVSGFFVLIFYMEVTGSVIRNYSDFILTSFLFRTPLIFVVVSMLFLCAFCIYGRLEVLARCAQFLFPIFILPLFFSILFLAKDFHFGNILPILENGIMPTFKGAIPPSGWFGEIFVIAFLLPYLADEKKGMKFGMYSVLGTMLTFVIVNLAALFVLGMATSNKTYPLMNAIRYANLGSFFENIEAVIMAVWIVGAFVKISVLYYVLALGTAQWLNLSDYRPVVWPIGILLVQFTFWGLPSEMAVGRFDATDFPLYSFFIQLSLPLFLLVIALMRNKYKKKKDDKPAQT</sequence>
<reference evidence="10" key="1">
    <citation type="journal article" date="2019" name="Int. J. Syst. Evol. Microbiol.">
        <title>The Global Catalogue of Microorganisms (GCM) 10K type strain sequencing project: providing services to taxonomists for standard genome sequencing and annotation.</title>
        <authorList>
            <consortium name="The Broad Institute Genomics Platform"/>
            <consortium name="The Broad Institute Genome Sequencing Center for Infectious Disease"/>
            <person name="Wu L."/>
            <person name="Ma J."/>
        </authorList>
    </citation>
    <scope>NUCLEOTIDE SEQUENCE [LARGE SCALE GENOMIC DNA]</scope>
    <source>
        <strain evidence="10">CGMCC 4.1434</strain>
    </source>
</reference>
<feature type="transmembrane region" description="Helical" evidence="8">
    <location>
        <begin position="107"/>
        <end position="134"/>
    </location>
</feature>
<feature type="transmembrane region" description="Helical" evidence="8">
    <location>
        <begin position="267"/>
        <end position="292"/>
    </location>
</feature>
<feature type="transmembrane region" description="Helical" evidence="8">
    <location>
        <begin position="334"/>
        <end position="355"/>
    </location>
</feature>
<feature type="transmembrane region" description="Helical" evidence="8">
    <location>
        <begin position="146"/>
        <end position="166"/>
    </location>
</feature>